<proteinExistence type="predicted"/>
<sequence length="403" mass="46426">MSETRALGLLFGIHTLFLLYGISQLSISYHEAVVFFQTEGVLHHLVRFSSALFGQNDWALRLPFVFIHLLSTLLLYKIAKPLLKRKIDRLFSVLIYLMLPGISAAALLVNEASLTILLTLLFVWLHQNNYRIVSLVVLCLSLAVDNSFAIFYLALFFYGIAVKDRSLFVIALILFGLSMSFYGFDTGGKPKGYFLDTFGVYAAAFSPLFFLYYMYAIYRIAIKEKKEILWYITFVAFAFSFLLSLRQQLMLEDFIPFAVIAVPLVVRVFFNSFRVRLPRHRCWHASLAMVVMFALSINFVMTIFNKPLYHLVKESDKHFVYNYHVAKELAQWLHDESIDAVDANDAKLQLRLQFYGVQSSKTLLLQEVANSEKTNQNDFLLSYAGKKIAHYRIFPKNPDRAIP</sequence>
<keyword evidence="4" id="KW-1185">Reference proteome</keyword>
<keyword evidence="1" id="KW-0812">Transmembrane</keyword>
<name>A0ABS2WTQ8_9BACT</name>
<reference evidence="3" key="2">
    <citation type="submission" date="2021-02" db="EMBL/GenBank/DDBJ databases">
        <authorList>
            <person name="Merkel A.Y."/>
        </authorList>
    </citation>
    <scope>NUCLEOTIDE SEQUENCE</scope>
    <source>
        <strain evidence="3">T05b</strain>
    </source>
</reference>
<evidence type="ECO:0000313" key="4">
    <source>
        <dbReference type="Proteomes" id="UP000703590"/>
    </source>
</evidence>
<dbReference type="RefSeq" id="WP_205459599.1">
    <property type="nucleotide sequence ID" value="NZ_JAFHKK010000022.1"/>
</dbReference>
<evidence type="ECO:0000259" key="2">
    <source>
        <dbReference type="Pfam" id="PF13231"/>
    </source>
</evidence>
<evidence type="ECO:0000313" key="3">
    <source>
        <dbReference type="EMBL" id="MBN2965052.1"/>
    </source>
</evidence>
<feature type="transmembrane region" description="Helical" evidence="1">
    <location>
        <begin position="228"/>
        <end position="248"/>
    </location>
</feature>
<dbReference type="InterPro" id="IPR038731">
    <property type="entry name" value="RgtA/B/C-like"/>
</dbReference>
<evidence type="ECO:0000256" key="1">
    <source>
        <dbReference type="SAM" id="Phobius"/>
    </source>
</evidence>
<feature type="transmembrane region" description="Helical" evidence="1">
    <location>
        <begin position="198"/>
        <end position="216"/>
    </location>
</feature>
<dbReference type="EMBL" id="JAFHKK010000022">
    <property type="protein sequence ID" value="MBN2965052.1"/>
    <property type="molecule type" value="Genomic_DNA"/>
</dbReference>
<feature type="transmembrane region" description="Helical" evidence="1">
    <location>
        <begin position="282"/>
        <end position="304"/>
    </location>
</feature>
<keyword evidence="1" id="KW-0472">Membrane</keyword>
<feature type="domain" description="Glycosyltransferase RgtA/B/C/D-like" evidence="2">
    <location>
        <begin position="44"/>
        <end position="125"/>
    </location>
</feature>
<keyword evidence="1" id="KW-1133">Transmembrane helix</keyword>
<feature type="transmembrane region" description="Helical" evidence="1">
    <location>
        <begin position="7"/>
        <end position="27"/>
    </location>
</feature>
<comment type="caution">
    <text evidence="3">The sequence shown here is derived from an EMBL/GenBank/DDBJ whole genome shotgun (WGS) entry which is preliminary data.</text>
</comment>
<dbReference type="Proteomes" id="UP000703590">
    <property type="component" value="Unassembled WGS sequence"/>
</dbReference>
<feature type="transmembrane region" description="Helical" evidence="1">
    <location>
        <begin position="130"/>
        <end position="155"/>
    </location>
</feature>
<feature type="transmembrane region" description="Helical" evidence="1">
    <location>
        <begin position="91"/>
        <end position="124"/>
    </location>
</feature>
<accession>A0ABS2WTQ8</accession>
<reference evidence="3" key="1">
    <citation type="submission" date="2021-02" db="EMBL/GenBank/DDBJ databases">
        <title>Sulfurospirillum tamanensis sp. nov.</title>
        <authorList>
            <person name="Frolova A."/>
            <person name="Merkel A."/>
            <person name="Slobodkin A."/>
        </authorList>
    </citation>
    <scope>NUCLEOTIDE SEQUENCE</scope>
    <source>
        <strain evidence="3">T05b</strain>
    </source>
</reference>
<protein>
    <submittedName>
        <fullName evidence="3">Glycosyltransferase family 39 protein</fullName>
    </submittedName>
</protein>
<dbReference type="Pfam" id="PF13231">
    <property type="entry name" value="PMT_2"/>
    <property type="match status" value="1"/>
</dbReference>
<feature type="transmembrane region" description="Helical" evidence="1">
    <location>
        <begin position="58"/>
        <end position="79"/>
    </location>
</feature>
<gene>
    <name evidence="3" type="ORF">JWV37_09690</name>
</gene>
<feature type="transmembrane region" description="Helical" evidence="1">
    <location>
        <begin position="254"/>
        <end position="270"/>
    </location>
</feature>
<feature type="transmembrane region" description="Helical" evidence="1">
    <location>
        <begin position="167"/>
        <end position="184"/>
    </location>
</feature>
<organism evidence="3 4">
    <name type="scientific">Sulfurospirillum tamanense</name>
    <dbReference type="NCBI Taxonomy" id="2813362"/>
    <lineage>
        <taxon>Bacteria</taxon>
        <taxon>Pseudomonadati</taxon>
        <taxon>Campylobacterota</taxon>
        <taxon>Epsilonproteobacteria</taxon>
        <taxon>Campylobacterales</taxon>
        <taxon>Sulfurospirillaceae</taxon>
        <taxon>Sulfurospirillum</taxon>
    </lineage>
</organism>